<comment type="caution">
    <text evidence="1">The sequence shown here is derived from an EMBL/GenBank/DDBJ whole genome shotgun (WGS) entry which is preliminary data.</text>
</comment>
<reference evidence="2" key="1">
    <citation type="journal article" date="2023" name="G3 (Bethesda)">
        <title>Genome assembly and association tests identify interacting loci associated with vigor, precocity, and sex in interspecific pistachio rootstocks.</title>
        <authorList>
            <person name="Palmer W."/>
            <person name="Jacygrad E."/>
            <person name="Sagayaradj S."/>
            <person name="Cavanaugh K."/>
            <person name="Han R."/>
            <person name="Bertier L."/>
            <person name="Beede B."/>
            <person name="Kafkas S."/>
            <person name="Golino D."/>
            <person name="Preece J."/>
            <person name="Michelmore R."/>
        </authorList>
    </citation>
    <scope>NUCLEOTIDE SEQUENCE [LARGE SCALE GENOMIC DNA]</scope>
</reference>
<proteinExistence type="predicted"/>
<evidence type="ECO:0000313" key="2">
    <source>
        <dbReference type="Proteomes" id="UP001164250"/>
    </source>
</evidence>
<keyword evidence="2" id="KW-1185">Reference proteome</keyword>
<accession>A0ACC1AI79</accession>
<protein>
    <submittedName>
        <fullName evidence="1">Uncharacterized protein</fullName>
    </submittedName>
</protein>
<dbReference type="Proteomes" id="UP001164250">
    <property type="component" value="Chromosome 10"/>
</dbReference>
<gene>
    <name evidence="1" type="ORF">Patl1_08027</name>
</gene>
<name>A0ACC1AI79_9ROSI</name>
<evidence type="ECO:0000313" key="1">
    <source>
        <dbReference type="EMBL" id="KAJ0086276.1"/>
    </source>
</evidence>
<organism evidence="1 2">
    <name type="scientific">Pistacia atlantica</name>
    <dbReference type="NCBI Taxonomy" id="434234"/>
    <lineage>
        <taxon>Eukaryota</taxon>
        <taxon>Viridiplantae</taxon>
        <taxon>Streptophyta</taxon>
        <taxon>Embryophyta</taxon>
        <taxon>Tracheophyta</taxon>
        <taxon>Spermatophyta</taxon>
        <taxon>Magnoliopsida</taxon>
        <taxon>eudicotyledons</taxon>
        <taxon>Gunneridae</taxon>
        <taxon>Pentapetalae</taxon>
        <taxon>rosids</taxon>
        <taxon>malvids</taxon>
        <taxon>Sapindales</taxon>
        <taxon>Anacardiaceae</taxon>
        <taxon>Pistacia</taxon>
    </lineage>
</organism>
<dbReference type="EMBL" id="CM047906">
    <property type="protein sequence ID" value="KAJ0086276.1"/>
    <property type="molecule type" value="Genomic_DNA"/>
</dbReference>
<sequence length="111" mass="12857">MDLKSFEEKEDCFILDFNPYESADFAHLSISKSHHHPHNVQDISIIAEKGQVACRDYPHSRHLCLKLPFETTPQEFLMMRCSVTVMFANWLRHAISGQNLLKLRMEVNGAL</sequence>